<reference evidence="1 2" key="1">
    <citation type="journal article" date="2019" name="G3 (Bethesda)">
        <title>Sequencing of a Wild Apple (Malus baccata) Genome Unravels the Differences Between Cultivated and Wild Apple Species Regarding Disease Resistance and Cold Tolerance.</title>
        <authorList>
            <person name="Chen X."/>
        </authorList>
    </citation>
    <scope>NUCLEOTIDE SEQUENCE [LARGE SCALE GENOMIC DNA]</scope>
    <source>
        <strain evidence="2">cv. Shandingzi</strain>
        <tissue evidence="1">Leaves</tissue>
    </source>
</reference>
<organism evidence="1 2">
    <name type="scientific">Malus baccata</name>
    <name type="common">Siberian crab apple</name>
    <name type="synonym">Pyrus baccata</name>
    <dbReference type="NCBI Taxonomy" id="106549"/>
    <lineage>
        <taxon>Eukaryota</taxon>
        <taxon>Viridiplantae</taxon>
        <taxon>Streptophyta</taxon>
        <taxon>Embryophyta</taxon>
        <taxon>Tracheophyta</taxon>
        <taxon>Spermatophyta</taxon>
        <taxon>Magnoliopsida</taxon>
        <taxon>eudicotyledons</taxon>
        <taxon>Gunneridae</taxon>
        <taxon>Pentapetalae</taxon>
        <taxon>rosids</taxon>
        <taxon>fabids</taxon>
        <taxon>Rosales</taxon>
        <taxon>Rosaceae</taxon>
        <taxon>Amygdaloideae</taxon>
        <taxon>Maleae</taxon>
        <taxon>Malus</taxon>
    </lineage>
</organism>
<name>A0A540K9Q9_MALBA</name>
<accession>A0A540K9Q9</accession>
<comment type="caution">
    <text evidence="1">The sequence shown here is derived from an EMBL/GenBank/DDBJ whole genome shotgun (WGS) entry which is preliminary data.</text>
</comment>
<dbReference type="Proteomes" id="UP000315295">
    <property type="component" value="Unassembled WGS sequence"/>
</dbReference>
<proteinExistence type="predicted"/>
<keyword evidence="2" id="KW-1185">Reference proteome</keyword>
<evidence type="ECO:0000313" key="2">
    <source>
        <dbReference type="Proteomes" id="UP000315295"/>
    </source>
</evidence>
<sequence length="57" mass="6447">MKSCRFAKYAEMEEKSWSRFAKYAEMEEKSWSALILTALNKITIGVGASPTTNSPKE</sequence>
<dbReference type="AlphaFoldDB" id="A0A540K9Q9"/>
<gene>
    <name evidence="1" type="ORF">C1H46_043490</name>
</gene>
<evidence type="ECO:0000313" key="1">
    <source>
        <dbReference type="EMBL" id="TQD70967.1"/>
    </source>
</evidence>
<dbReference type="EMBL" id="VIEB01001644">
    <property type="protein sequence ID" value="TQD70967.1"/>
    <property type="molecule type" value="Genomic_DNA"/>
</dbReference>
<protein>
    <submittedName>
        <fullName evidence="1">Uncharacterized protein</fullName>
    </submittedName>
</protein>